<sequence>MQDRPSAPRRNAVVVLLAVSLVAGLVTVVWVSRSLTMGLVATILVGMLAASGACLIAALVLFFML</sequence>
<evidence type="ECO:0000256" key="1">
    <source>
        <dbReference type="SAM" id="Phobius"/>
    </source>
</evidence>
<proteinExistence type="predicted"/>
<keyword evidence="1" id="KW-0472">Membrane</keyword>
<evidence type="ECO:0000313" key="3">
    <source>
        <dbReference type="Proteomes" id="UP000244755"/>
    </source>
</evidence>
<dbReference type="Proteomes" id="UP000244755">
    <property type="component" value="Chromosome 1"/>
</dbReference>
<gene>
    <name evidence="2" type="ORF">DA075_24465</name>
</gene>
<dbReference type="KEGG" id="mee:DA075_24465"/>
<evidence type="ECO:0000313" key="2">
    <source>
        <dbReference type="EMBL" id="AWB23655.1"/>
    </source>
</evidence>
<reference evidence="2 3" key="1">
    <citation type="submission" date="2018-04" db="EMBL/GenBank/DDBJ databases">
        <title>Methylobacterium sp. PR1016A genome.</title>
        <authorList>
            <person name="Park W."/>
        </authorList>
    </citation>
    <scope>NUCLEOTIDE SEQUENCE [LARGE SCALE GENOMIC DNA]</scope>
    <source>
        <strain evidence="2 3">PR1016A</strain>
    </source>
</reference>
<dbReference type="AlphaFoldDB" id="A0A2R4WQ70"/>
<organism evidence="2 3">
    <name type="scientific">Methylobacterium currus</name>
    <dbReference type="NCBI Taxonomy" id="2051553"/>
    <lineage>
        <taxon>Bacteria</taxon>
        <taxon>Pseudomonadati</taxon>
        <taxon>Pseudomonadota</taxon>
        <taxon>Alphaproteobacteria</taxon>
        <taxon>Hyphomicrobiales</taxon>
        <taxon>Methylobacteriaceae</taxon>
        <taxon>Methylobacterium</taxon>
    </lineage>
</organism>
<keyword evidence="1" id="KW-0812">Transmembrane</keyword>
<feature type="transmembrane region" description="Helical" evidence="1">
    <location>
        <begin position="37"/>
        <end position="63"/>
    </location>
</feature>
<accession>A0A2R4WQ70</accession>
<keyword evidence="1" id="KW-1133">Transmembrane helix</keyword>
<feature type="transmembrane region" description="Helical" evidence="1">
    <location>
        <begin position="12"/>
        <end position="31"/>
    </location>
</feature>
<dbReference type="EMBL" id="CP028843">
    <property type="protein sequence ID" value="AWB23655.1"/>
    <property type="molecule type" value="Genomic_DNA"/>
</dbReference>
<name>A0A2R4WQ70_9HYPH</name>
<protein>
    <submittedName>
        <fullName evidence="2">Uncharacterized protein</fullName>
    </submittedName>
</protein>
<dbReference type="RefSeq" id="WP_099955434.1">
    <property type="nucleotide sequence ID" value="NZ_CP028843.1"/>
</dbReference>
<keyword evidence="3" id="KW-1185">Reference proteome</keyword>